<dbReference type="Pfam" id="PF01479">
    <property type="entry name" value="S4"/>
    <property type="match status" value="1"/>
</dbReference>
<dbReference type="InterPro" id="IPR036986">
    <property type="entry name" value="S4_RNA-bd_sf"/>
</dbReference>
<organism evidence="13 14">
    <name type="scientific">Tulasnella calospora MUT 4182</name>
    <dbReference type="NCBI Taxonomy" id="1051891"/>
    <lineage>
        <taxon>Eukaryota</taxon>
        <taxon>Fungi</taxon>
        <taxon>Dikarya</taxon>
        <taxon>Basidiomycota</taxon>
        <taxon>Agaricomycotina</taxon>
        <taxon>Agaricomycetes</taxon>
        <taxon>Cantharellales</taxon>
        <taxon>Tulasnellaceae</taxon>
        <taxon>Tulasnella</taxon>
    </lineage>
</organism>
<dbReference type="InterPro" id="IPR002942">
    <property type="entry name" value="S4_RNA-bd"/>
</dbReference>
<dbReference type="PANTHER" id="PTHR11831">
    <property type="entry name" value="30S 40S RIBOSOMAL PROTEIN"/>
    <property type="match status" value="1"/>
</dbReference>
<evidence type="ECO:0000256" key="6">
    <source>
        <dbReference type="ARBA" id="ARBA00023242"/>
    </source>
</evidence>
<comment type="similarity">
    <text evidence="2">Belongs to the universal ribosomal protein uS4 family.</text>
</comment>
<dbReference type="GO" id="GO:0030515">
    <property type="term" value="F:snoRNA binding"/>
    <property type="evidence" value="ECO:0007669"/>
    <property type="project" value="TreeGrafter"/>
</dbReference>
<evidence type="ECO:0000256" key="4">
    <source>
        <dbReference type="ARBA" id="ARBA00022730"/>
    </source>
</evidence>
<dbReference type="GO" id="GO:0019843">
    <property type="term" value="F:rRNA binding"/>
    <property type="evidence" value="ECO:0007669"/>
    <property type="project" value="UniProtKB-KW"/>
</dbReference>
<keyword evidence="7" id="KW-0687">Ribonucleoprotein</keyword>
<evidence type="ECO:0000256" key="7">
    <source>
        <dbReference type="ARBA" id="ARBA00023274"/>
    </source>
</evidence>
<comment type="subcellular location">
    <subcellularLocation>
        <location evidence="1">Nucleus</location>
        <location evidence="1">Nucleolus</location>
    </subcellularLocation>
</comment>
<evidence type="ECO:0000256" key="8">
    <source>
        <dbReference type="ARBA" id="ARBA00069727"/>
    </source>
</evidence>
<keyword evidence="3" id="KW-0690">Ribosome biogenesis</keyword>
<sequence length="182" mass="21180">MRQLKFHEKKLLRKVDLLNWKDDANVREITIIRRYHLPSRDEYHKYNRLCGSIRGFVYRLSLLPAQDPTRAKMQAAVLAKMYDMGVLNSDAKLSDIENKLTVSAFCKRRLAVVMCRLKMAETVSSAVKFIEQGHVRVGPDCITDPAFLVTRSMEDFVTWVDTSKLKRTVMTYNDELDDYDLL</sequence>
<dbReference type="SMART" id="SM01390">
    <property type="entry name" value="Ribosomal_S4"/>
    <property type="match status" value="1"/>
</dbReference>
<evidence type="ECO:0000256" key="3">
    <source>
        <dbReference type="ARBA" id="ARBA00022517"/>
    </source>
</evidence>
<accession>A0A0C3QFP6</accession>
<reference evidence="14" key="2">
    <citation type="submission" date="2015-01" db="EMBL/GenBank/DDBJ databases">
        <title>Evolutionary Origins and Diversification of the Mycorrhizal Mutualists.</title>
        <authorList>
            <consortium name="DOE Joint Genome Institute"/>
            <consortium name="Mycorrhizal Genomics Consortium"/>
            <person name="Kohler A."/>
            <person name="Kuo A."/>
            <person name="Nagy L.G."/>
            <person name="Floudas D."/>
            <person name="Copeland A."/>
            <person name="Barry K.W."/>
            <person name="Cichocki N."/>
            <person name="Veneault-Fourrey C."/>
            <person name="LaButti K."/>
            <person name="Lindquist E.A."/>
            <person name="Lipzen A."/>
            <person name="Lundell T."/>
            <person name="Morin E."/>
            <person name="Murat C."/>
            <person name="Riley R."/>
            <person name="Ohm R."/>
            <person name="Sun H."/>
            <person name="Tunlid A."/>
            <person name="Henrissat B."/>
            <person name="Grigoriev I.V."/>
            <person name="Hibbett D.S."/>
            <person name="Martin F."/>
        </authorList>
    </citation>
    <scope>NUCLEOTIDE SEQUENCE [LARGE SCALE GENOMIC DNA]</scope>
    <source>
        <strain evidence="14">MUT 4182</strain>
    </source>
</reference>
<dbReference type="OrthoDB" id="10248812at2759"/>
<dbReference type="CDD" id="cd00165">
    <property type="entry name" value="S4"/>
    <property type="match status" value="1"/>
</dbReference>
<reference evidence="13 14" key="1">
    <citation type="submission" date="2014-04" db="EMBL/GenBank/DDBJ databases">
        <authorList>
            <consortium name="DOE Joint Genome Institute"/>
            <person name="Kuo A."/>
            <person name="Girlanda M."/>
            <person name="Perotto S."/>
            <person name="Kohler A."/>
            <person name="Nagy L.G."/>
            <person name="Floudas D."/>
            <person name="Copeland A."/>
            <person name="Barry K.W."/>
            <person name="Cichocki N."/>
            <person name="Veneault-Fourrey C."/>
            <person name="LaButti K."/>
            <person name="Lindquist E.A."/>
            <person name="Lipzen A."/>
            <person name="Lundell T."/>
            <person name="Morin E."/>
            <person name="Murat C."/>
            <person name="Sun H."/>
            <person name="Tunlid A."/>
            <person name="Henrissat B."/>
            <person name="Grigoriev I.V."/>
            <person name="Hibbett D.S."/>
            <person name="Martin F."/>
            <person name="Nordberg H.P."/>
            <person name="Cantor M.N."/>
            <person name="Hua S.X."/>
        </authorList>
    </citation>
    <scope>NUCLEOTIDE SEQUENCE [LARGE SCALE GENOMIC DNA]</scope>
    <source>
        <strain evidence="13 14">MUT 4182</strain>
    </source>
</reference>
<dbReference type="Gene3D" id="3.10.290.10">
    <property type="entry name" value="RNA-binding S4 domain"/>
    <property type="match status" value="1"/>
</dbReference>
<evidence type="ECO:0000256" key="9">
    <source>
        <dbReference type="ARBA" id="ARBA00072223"/>
    </source>
</evidence>
<dbReference type="AlphaFoldDB" id="A0A0C3QFP6"/>
<dbReference type="SMART" id="SM00363">
    <property type="entry name" value="S4"/>
    <property type="match status" value="1"/>
</dbReference>
<dbReference type="GO" id="GO:0032040">
    <property type="term" value="C:small-subunit processome"/>
    <property type="evidence" value="ECO:0007669"/>
    <property type="project" value="TreeGrafter"/>
</dbReference>
<dbReference type="FunFam" id="3.10.290.10:FF:000006">
    <property type="entry name" value="U3 small nucleolar ribonucleoprotein IMP3"/>
    <property type="match status" value="1"/>
</dbReference>
<dbReference type="HOGENOM" id="CLU_097281_0_0_1"/>
<evidence type="ECO:0000313" key="14">
    <source>
        <dbReference type="Proteomes" id="UP000054248"/>
    </source>
</evidence>
<protein>
    <recommendedName>
        <fullName evidence="8">U3 small nucleolar ribonucleoprotein protein IMP3</fullName>
    </recommendedName>
    <alternativeName>
        <fullName evidence="9">U3 small nucleolar ribonucleoprotein protein imp3</fullName>
    </alternativeName>
</protein>
<evidence type="ECO:0000256" key="5">
    <source>
        <dbReference type="ARBA" id="ARBA00022884"/>
    </source>
</evidence>
<evidence type="ECO:0000256" key="10">
    <source>
        <dbReference type="PROSITE-ProRule" id="PRU00182"/>
    </source>
</evidence>
<dbReference type="GO" id="GO:0006364">
    <property type="term" value="P:rRNA processing"/>
    <property type="evidence" value="ECO:0007669"/>
    <property type="project" value="TreeGrafter"/>
</dbReference>
<keyword evidence="6" id="KW-0539">Nucleus</keyword>
<evidence type="ECO:0000256" key="1">
    <source>
        <dbReference type="ARBA" id="ARBA00004604"/>
    </source>
</evidence>
<dbReference type="Pfam" id="PF00163">
    <property type="entry name" value="Ribosomal_S4"/>
    <property type="match status" value="1"/>
</dbReference>
<dbReference type="PROSITE" id="PS50889">
    <property type="entry name" value="S4"/>
    <property type="match status" value="1"/>
</dbReference>
<evidence type="ECO:0000259" key="11">
    <source>
        <dbReference type="SMART" id="SM00363"/>
    </source>
</evidence>
<dbReference type="STRING" id="1051891.A0A0C3QFP6"/>
<keyword evidence="4" id="KW-0699">rRNA-binding</keyword>
<dbReference type="Proteomes" id="UP000054248">
    <property type="component" value="Unassembled WGS sequence"/>
</dbReference>
<feature type="domain" description="Small ribosomal subunit protein uS4 N-terminal" evidence="12">
    <location>
        <begin position="3"/>
        <end position="107"/>
    </location>
</feature>
<name>A0A0C3QFP6_9AGAM</name>
<evidence type="ECO:0000259" key="12">
    <source>
        <dbReference type="SMART" id="SM01390"/>
    </source>
</evidence>
<gene>
    <name evidence="13" type="ORF">M407DRAFT_14395</name>
</gene>
<dbReference type="PANTHER" id="PTHR11831:SF1">
    <property type="entry name" value="U3 SMALL NUCLEOLAR RIBONUCLEOPROTEIN PROTEIN IMP3"/>
    <property type="match status" value="1"/>
</dbReference>
<dbReference type="InterPro" id="IPR022801">
    <property type="entry name" value="Ribosomal_uS4"/>
</dbReference>
<dbReference type="EMBL" id="KN822974">
    <property type="protein sequence ID" value="KIO30275.1"/>
    <property type="molecule type" value="Genomic_DNA"/>
</dbReference>
<dbReference type="InterPro" id="IPR001912">
    <property type="entry name" value="Ribosomal_uS4_N"/>
</dbReference>
<keyword evidence="14" id="KW-1185">Reference proteome</keyword>
<proteinExistence type="inferred from homology"/>
<dbReference type="GO" id="GO:0042274">
    <property type="term" value="P:ribosomal small subunit biogenesis"/>
    <property type="evidence" value="ECO:0007669"/>
    <property type="project" value="TreeGrafter"/>
</dbReference>
<feature type="domain" description="RNA-binding S4" evidence="11">
    <location>
        <begin position="108"/>
        <end position="173"/>
    </location>
</feature>
<evidence type="ECO:0000256" key="2">
    <source>
        <dbReference type="ARBA" id="ARBA00007465"/>
    </source>
</evidence>
<dbReference type="SUPFAM" id="SSF55174">
    <property type="entry name" value="Alpha-L RNA-binding motif"/>
    <property type="match status" value="1"/>
</dbReference>
<evidence type="ECO:0000313" key="13">
    <source>
        <dbReference type="EMBL" id="KIO30275.1"/>
    </source>
</evidence>
<dbReference type="GO" id="GO:0034457">
    <property type="term" value="C:Mpp10 complex"/>
    <property type="evidence" value="ECO:0007669"/>
    <property type="project" value="TreeGrafter"/>
</dbReference>
<keyword evidence="5 10" id="KW-0694">RNA-binding</keyword>